<evidence type="ECO:0000313" key="6">
    <source>
        <dbReference type="EMBL" id="KND60800.1"/>
    </source>
</evidence>
<evidence type="ECO:0000256" key="3">
    <source>
        <dbReference type="ARBA" id="ARBA00022729"/>
    </source>
</evidence>
<dbReference type="PANTHER" id="PTHR33420:SF3">
    <property type="entry name" value="FIMBRIAL SUBUNIT ELFA"/>
    <property type="match status" value="1"/>
</dbReference>
<evidence type="ECO:0000256" key="1">
    <source>
        <dbReference type="ARBA" id="ARBA00004561"/>
    </source>
</evidence>
<keyword evidence="3 5" id="KW-0732">Signal</keyword>
<reference evidence="7" key="1">
    <citation type="submission" date="2015-06" db="EMBL/GenBank/DDBJ databases">
        <title>Comparative genomics of Burkholderia leaf nodule symbionts.</title>
        <authorList>
            <person name="Carlier A."/>
            <person name="Eberl L."/>
            <person name="Pinto-Carbo M."/>
        </authorList>
    </citation>
    <scope>NUCLEOTIDE SEQUENCE [LARGE SCALE GENOMIC DNA]</scope>
    <source>
        <strain evidence="7">UZHbot4</strain>
    </source>
</reference>
<comment type="subcellular location">
    <subcellularLocation>
        <location evidence="1">Fimbrium</location>
    </subcellularLocation>
</comment>
<dbReference type="Gene3D" id="2.60.40.1090">
    <property type="entry name" value="Fimbrial-type adhesion domain"/>
    <property type="match status" value="1"/>
</dbReference>
<dbReference type="GO" id="GO:0009289">
    <property type="term" value="C:pilus"/>
    <property type="evidence" value="ECO:0007669"/>
    <property type="project" value="UniProtKB-SubCell"/>
</dbReference>
<dbReference type="InterPro" id="IPR039458">
    <property type="entry name" value="FimA-like"/>
</dbReference>
<name>A0A0L0MEU6_9BURK</name>
<dbReference type="EMBL" id="LFJJ01000044">
    <property type="protein sequence ID" value="KND60800.1"/>
    <property type="molecule type" value="Genomic_DNA"/>
</dbReference>
<keyword evidence="7" id="KW-1185">Reference proteome</keyword>
<dbReference type="AlphaFoldDB" id="A0A0L0MEU6"/>
<dbReference type="OrthoDB" id="9033056at2"/>
<dbReference type="RefSeq" id="WP_050453291.1">
    <property type="nucleotide sequence ID" value="NZ_LFJJ01000044.1"/>
</dbReference>
<feature type="chain" id="PRO_5005544202" evidence="5">
    <location>
        <begin position="28"/>
        <end position="190"/>
    </location>
</feature>
<dbReference type="Proteomes" id="UP000036959">
    <property type="component" value="Unassembled WGS sequence"/>
</dbReference>
<dbReference type="Pfam" id="PF16970">
    <property type="entry name" value="FimA"/>
    <property type="match status" value="1"/>
</dbReference>
<evidence type="ECO:0000256" key="2">
    <source>
        <dbReference type="ARBA" id="ARBA00006671"/>
    </source>
</evidence>
<dbReference type="InterPro" id="IPR050263">
    <property type="entry name" value="Bact_Fimbrial_Adh_Pro"/>
</dbReference>
<sequence>MKKRITLAAALTSMSVIALVSMNNARAADGTITINGAVTDTTCSINGIASGTAANVTTTLPTVTAGALASAGATAGTSSVGDLQLNLTGCSGSATKAVARFENGPTVDQSSGYLVNQASTTPAGNVQVRLLNSSFQSINILTNTNNDVVANGATISAGAATLNYFAQYYATGKATSGNVNTTVQYTMQYQ</sequence>
<organism evidence="6 7">
    <name type="scientific">Candidatus Burkholderia verschuerenii</name>
    <dbReference type="NCBI Taxonomy" id="242163"/>
    <lineage>
        <taxon>Bacteria</taxon>
        <taxon>Pseudomonadati</taxon>
        <taxon>Pseudomonadota</taxon>
        <taxon>Betaproteobacteria</taxon>
        <taxon>Burkholderiales</taxon>
        <taxon>Burkholderiaceae</taxon>
        <taxon>Burkholderia</taxon>
    </lineage>
</organism>
<comment type="similarity">
    <text evidence="2">Belongs to the fimbrial protein family.</text>
</comment>
<gene>
    <name evidence="6" type="ORF">BVER_01015c</name>
</gene>
<accession>A0A0L0MEU6</accession>
<dbReference type="PANTHER" id="PTHR33420">
    <property type="entry name" value="FIMBRIAL SUBUNIT ELFA-RELATED"/>
    <property type="match status" value="1"/>
</dbReference>
<dbReference type="GO" id="GO:0043709">
    <property type="term" value="P:cell adhesion involved in single-species biofilm formation"/>
    <property type="evidence" value="ECO:0007669"/>
    <property type="project" value="TreeGrafter"/>
</dbReference>
<keyword evidence="4" id="KW-0281">Fimbrium</keyword>
<evidence type="ECO:0000256" key="5">
    <source>
        <dbReference type="SAM" id="SignalP"/>
    </source>
</evidence>
<dbReference type="SUPFAM" id="SSF49401">
    <property type="entry name" value="Bacterial adhesins"/>
    <property type="match status" value="1"/>
</dbReference>
<dbReference type="PATRIC" id="fig|242163.4.peg.5221"/>
<comment type="caution">
    <text evidence="6">The sequence shown here is derived from an EMBL/GenBank/DDBJ whole genome shotgun (WGS) entry which is preliminary data.</text>
</comment>
<evidence type="ECO:0000313" key="7">
    <source>
        <dbReference type="Proteomes" id="UP000036959"/>
    </source>
</evidence>
<feature type="signal peptide" evidence="5">
    <location>
        <begin position="1"/>
        <end position="27"/>
    </location>
</feature>
<dbReference type="InterPro" id="IPR008966">
    <property type="entry name" value="Adhesion_dom_sf"/>
</dbReference>
<proteinExistence type="inferred from homology"/>
<dbReference type="InterPro" id="IPR036937">
    <property type="entry name" value="Adhesion_dom_fimbrial_sf"/>
</dbReference>
<evidence type="ECO:0000256" key="4">
    <source>
        <dbReference type="ARBA" id="ARBA00023263"/>
    </source>
</evidence>
<protein>
    <submittedName>
        <fullName evidence="6">Fimbrial protein</fullName>
    </submittedName>
</protein>